<keyword evidence="3" id="KW-0479">Metal-binding</keyword>
<evidence type="ECO:0000313" key="11">
    <source>
        <dbReference type="Proteomes" id="UP001500751"/>
    </source>
</evidence>
<dbReference type="EMBL" id="BAAAQN010000004">
    <property type="protein sequence ID" value="GAA2016920.1"/>
    <property type="molecule type" value="Genomic_DNA"/>
</dbReference>
<accession>A0ABP5F8F5</accession>
<sequence>MPKPAPADAAQPVVSPLTSAAMFLVLTVADGGEDAVRDLVPDLSAYARAVGFGRPDAGLACVTGFGSAVWDRLFAGPRPAELHPFVALDGPQHSAPSTPGDILLHLRAESLDVCYDFADHVLTRLGGAVEVVDEVHGWRYQDRRDLLGFVDGTENPEGVEAFDAALVDAERDLDFVGGSYVIVQKYLHDMAAWNALSDREQELVIGRTKAGNVQLPDDSLPKTSHVDRNTIVGEDGEERDILRANMPFGSFKEGEAGTYFIGYCATPTVTEQMLLNMFLGDENGNRDRILDFSTAVTGGLFFVPPTGFLDDPPPAPDADPDADSAPATPAAPAVLAAPTAPTANPRPTDGSLGIGSLKRS</sequence>
<keyword evidence="5" id="KW-0408">Iron</keyword>
<feature type="region of interest" description="Disordered" evidence="7">
    <location>
        <begin position="305"/>
        <end position="360"/>
    </location>
</feature>
<dbReference type="SUPFAM" id="SSF54909">
    <property type="entry name" value="Dimeric alpha+beta barrel"/>
    <property type="match status" value="1"/>
</dbReference>
<dbReference type="Pfam" id="PF04261">
    <property type="entry name" value="Dyp_perox_N"/>
    <property type="match status" value="1"/>
</dbReference>
<evidence type="ECO:0000259" key="8">
    <source>
        <dbReference type="Pfam" id="PF04261"/>
    </source>
</evidence>
<keyword evidence="4" id="KW-0560">Oxidoreductase</keyword>
<evidence type="ECO:0000256" key="7">
    <source>
        <dbReference type="SAM" id="MobiDB-lite"/>
    </source>
</evidence>
<gene>
    <name evidence="10" type="ORF">GCM10009839_10830</name>
</gene>
<keyword evidence="2 10" id="KW-0575">Peroxidase</keyword>
<feature type="domain" description="Dyp-type peroxidase N-terminal" evidence="8">
    <location>
        <begin position="11"/>
        <end position="139"/>
    </location>
</feature>
<organism evidence="10 11">
    <name type="scientific">Catenulispora yoronensis</name>
    <dbReference type="NCBI Taxonomy" id="450799"/>
    <lineage>
        <taxon>Bacteria</taxon>
        <taxon>Bacillati</taxon>
        <taxon>Actinomycetota</taxon>
        <taxon>Actinomycetes</taxon>
        <taxon>Catenulisporales</taxon>
        <taxon>Catenulisporaceae</taxon>
        <taxon>Catenulispora</taxon>
    </lineage>
</organism>
<comment type="caution">
    <text evidence="10">The sequence shown here is derived from an EMBL/GenBank/DDBJ whole genome shotgun (WGS) entry which is preliminary data.</text>
</comment>
<evidence type="ECO:0000256" key="3">
    <source>
        <dbReference type="ARBA" id="ARBA00022723"/>
    </source>
</evidence>
<proteinExistence type="inferred from homology"/>
<evidence type="ECO:0000313" key="10">
    <source>
        <dbReference type="EMBL" id="GAA2016920.1"/>
    </source>
</evidence>
<dbReference type="GO" id="GO:0004601">
    <property type="term" value="F:peroxidase activity"/>
    <property type="evidence" value="ECO:0007669"/>
    <property type="project" value="UniProtKB-KW"/>
</dbReference>
<evidence type="ECO:0000256" key="5">
    <source>
        <dbReference type="ARBA" id="ARBA00023004"/>
    </source>
</evidence>
<dbReference type="PANTHER" id="PTHR30521">
    <property type="entry name" value="DEFERROCHELATASE/PEROXIDASE"/>
    <property type="match status" value="1"/>
</dbReference>
<dbReference type="PROSITE" id="PS51404">
    <property type="entry name" value="DYP_PEROXIDASE"/>
    <property type="match status" value="1"/>
</dbReference>
<comment type="cofactor">
    <cofactor evidence="1">
        <name>heme b</name>
        <dbReference type="ChEBI" id="CHEBI:60344"/>
    </cofactor>
</comment>
<dbReference type="Pfam" id="PF20628">
    <property type="entry name" value="Dyp_perox_C"/>
    <property type="match status" value="1"/>
</dbReference>
<dbReference type="InterPro" id="IPR011008">
    <property type="entry name" value="Dimeric_a/b-barrel"/>
</dbReference>
<evidence type="ECO:0000256" key="2">
    <source>
        <dbReference type="ARBA" id="ARBA00022559"/>
    </source>
</evidence>
<comment type="similarity">
    <text evidence="6">Belongs to the DyP-type peroxidase family.</text>
</comment>
<evidence type="ECO:0000256" key="6">
    <source>
        <dbReference type="ARBA" id="ARBA00025737"/>
    </source>
</evidence>
<dbReference type="Proteomes" id="UP001500751">
    <property type="component" value="Unassembled WGS sequence"/>
</dbReference>
<evidence type="ECO:0000259" key="9">
    <source>
        <dbReference type="Pfam" id="PF20628"/>
    </source>
</evidence>
<feature type="compositionally biased region" description="Low complexity" evidence="7">
    <location>
        <begin position="323"/>
        <end position="349"/>
    </location>
</feature>
<feature type="domain" description="Dyp-type peroxidase C-terminal" evidence="9">
    <location>
        <begin position="142"/>
        <end position="306"/>
    </location>
</feature>
<dbReference type="RefSeq" id="WP_344664363.1">
    <property type="nucleotide sequence ID" value="NZ_BAAAQN010000004.1"/>
</dbReference>
<evidence type="ECO:0000256" key="1">
    <source>
        <dbReference type="ARBA" id="ARBA00001970"/>
    </source>
</evidence>
<dbReference type="InterPro" id="IPR006314">
    <property type="entry name" value="Dyp_peroxidase"/>
</dbReference>
<dbReference type="InterPro" id="IPR048328">
    <property type="entry name" value="Dyp_perox_C"/>
</dbReference>
<dbReference type="PANTHER" id="PTHR30521:SF0">
    <property type="entry name" value="DYP-TYPE PEROXIDASE FAMILY PROTEIN"/>
    <property type="match status" value="1"/>
</dbReference>
<dbReference type="NCBIfam" id="TIGR01413">
    <property type="entry name" value="Dyp_perox_fam"/>
    <property type="match status" value="1"/>
</dbReference>
<keyword evidence="11" id="KW-1185">Reference proteome</keyword>
<protein>
    <submittedName>
        <fullName evidence="10">Dyp-type peroxidase</fullName>
    </submittedName>
</protein>
<reference evidence="11" key="1">
    <citation type="journal article" date="2019" name="Int. J. Syst. Evol. Microbiol.">
        <title>The Global Catalogue of Microorganisms (GCM) 10K type strain sequencing project: providing services to taxonomists for standard genome sequencing and annotation.</title>
        <authorList>
            <consortium name="The Broad Institute Genomics Platform"/>
            <consortium name="The Broad Institute Genome Sequencing Center for Infectious Disease"/>
            <person name="Wu L."/>
            <person name="Ma J."/>
        </authorList>
    </citation>
    <scope>NUCLEOTIDE SEQUENCE [LARGE SCALE GENOMIC DNA]</scope>
    <source>
        <strain evidence="11">JCM 16014</strain>
    </source>
</reference>
<name>A0ABP5F8F5_9ACTN</name>
<dbReference type="InterPro" id="IPR048327">
    <property type="entry name" value="Dyp_perox_N"/>
</dbReference>
<evidence type="ECO:0000256" key="4">
    <source>
        <dbReference type="ARBA" id="ARBA00023002"/>
    </source>
</evidence>